<dbReference type="EMBL" id="KB908526">
    <property type="protein sequence ID" value="EOA88830.1"/>
    <property type="molecule type" value="Genomic_DNA"/>
</dbReference>
<sequence length="235" mass="26000">MDPQTLHTLMTTVQSVEASLDTAPDSWPQHLEAIRSITAVFEITDTRPDDARRRWQLPLIRLAQRVAFADADHGPTTDMADWCLRQLLTLLPVYPNNVEILALMGRNWLLRAQKALASIAQAENGPCSMDTGQLHHAQLAASPLFEAQERLNGAHYVEARALLLPAIDYLERAVGAAKAQGSLNRALLSLAAEAFMSLGNVTSPRVHTRYFRHAMAHLRSATDLDGYALPVHLQQ</sequence>
<dbReference type="OrthoDB" id="5366687at2759"/>
<accession>R0IVL2</accession>
<gene>
    <name evidence="1" type="ORF">SETTUDRAFT_168069</name>
</gene>
<dbReference type="RefSeq" id="XP_008023487.1">
    <property type="nucleotide sequence ID" value="XM_008025296.1"/>
</dbReference>
<reference evidence="1 2" key="2">
    <citation type="journal article" date="2013" name="PLoS Genet.">
        <title>Comparative genome structure, secondary metabolite, and effector coding capacity across Cochliobolus pathogens.</title>
        <authorList>
            <person name="Condon B.J."/>
            <person name="Leng Y."/>
            <person name="Wu D."/>
            <person name="Bushley K.E."/>
            <person name="Ohm R.A."/>
            <person name="Otillar R."/>
            <person name="Martin J."/>
            <person name="Schackwitz W."/>
            <person name="Grimwood J."/>
            <person name="MohdZainudin N."/>
            <person name="Xue C."/>
            <person name="Wang R."/>
            <person name="Manning V.A."/>
            <person name="Dhillon B."/>
            <person name="Tu Z.J."/>
            <person name="Steffenson B.J."/>
            <person name="Salamov A."/>
            <person name="Sun H."/>
            <person name="Lowry S."/>
            <person name="LaButti K."/>
            <person name="Han J."/>
            <person name="Copeland A."/>
            <person name="Lindquist E."/>
            <person name="Barry K."/>
            <person name="Schmutz J."/>
            <person name="Baker S.E."/>
            <person name="Ciuffetti L.M."/>
            <person name="Grigoriev I.V."/>
            <person name="Zhong S."/>
            <person name="Turgeon B.G."/>
        </authorList>
    </citation>
    <scope>NUCLEOTIDE SEQUENCE [LARGE SCALE GENOMIC DNA]</scope>
    <source>
        <strain evidence="2">28A</strain>
    </source>
</reference>
<dbReference type="Proteomes" id="UP000016935">
    <property type="component" value="Unassembled WGS sequence"/>
</dbReference>
<dbReference type="HOGENOM" id="CLU_075340_0_0_1"/>
<reference evidence="1 2" key="1">
    <citation type="journal article" date="2012" name="PLoS Pathog.">
        <title>Diverse lifestyles and strategies of plant pathogenesis encoded in the genomes of eighteen Dothideomycetes fungi.</title>
        <authorList>
            <person name="Ohm R.A."/>
            <person name="Feau N."/>
            <person name="Henrissat B."/>
            <person name="Schoch C.L."/>
            <person name="Horwitz B.A."/>
            <person name="Barry K.W."/>
            <person name="Condon B.J."/>
            <person name="Copeland A.C."/>
            <person name="Dhillon B."/>
            <person name="Glaser F."/>
            <person name="Hesse C.N."/>
            <person name="Kosti I."/>
            <person name="LaButti K."/>
            <person name="Lindquist E.A."/>
            <person name="Lucas S."/>
            <person name="Salamov A.A."/>
            <person name="Bradshaw R.E."/>
            <person name="Ciuffetti L."/>
            <person name="Hamelin R.C."/>
            <person name="Kema G.H.J."/>
            <person name="Lawrence C."/>
            <person name="Scott J.A."/>
            <person name="Spatafora J.W."/>
            <person name="Turgeon B.G."/>
            <person name="de Wit P.J.G.M."/>
            <person name="Zhong S."/>
            <person name="Goodwin S.B."/>
            <person name="Grigoriev I.V."/>
        </authorList>
    </citation>
    <scope>NUCLEOTIDE SEQUENCE [LARGE SCALE GENOMIC DNA]</scope>
    <source>
        <strain evidence="2">28A</strain>
    </source>
</reference>
<name>R0IVL2_EXST2</name>
<dbReference type="eggNOG" id="ENOG502S7P3">
    <property type="taxonomic scope" value="Eukaryota"/>
</dbReference>
<dbReference type="GeneID" id="19400414"/>
<keyword evidence="2" id="KW-1185">Reference proteome</keyword>
<proteinExistence type="predicted"/>
<dbReference type="STRING" id="671987.R0IVL2"/>
<evidence type="ECO:0000313" key="1">
    <source>
        <dbReference type="EMBL" id="EOA88830.1"/>
    </source>
</evidence>
<protein>
    <submittedName>
        <fullName evidence="1">Uncharacterized protein</fullName>
    </submittedName>
</protein>
<dbReference type="AlphaFoldDB" id="R0IVL2"/>
<organism evidence="1 2">
    <name type="scientific">Exserohilum turcicum (strain 28A)</name>
    <name type="common">Northern leaf blight fungus</name>
    <name type="synonym">Setosphaeria turcica</name>
    <dbReference type="NCBI Taxonomy" id="671987"/>
    <lineage>
        <taxon>Eukaryota</taxon>
        <taxon>Fungi</taxon>
        <taxon>Dikarya</taxon>
        <taxon>Ascomycota</taxon>
        <taxon>Pezizomycotina</taxon>
        <taxon>Dothideomycetes</taxon>
        <taxon>Pleosporomycetidae</taxon>
        <taxon>Pleosporales</taxon>
        <taxon>Pleosporineae</taxon>
        <taxon>Pleosporaceae</taxon>
        <taxon>Exserohilum</taxon>
    </lineage>
</organism>
<evidence type="ECO:0000313" key="2">
    <source>
        <dbReference type="Proteomes" id="UP000016935"/>
    </source>
</evidence>